<organism evidence="1 2">
    <name type="scientific">Armillaria novae-zelandiae</name>
    <dbReference type="NCBI Taxonomy" id="153914"/>
    <lineage>
        <taxon>Eukaryota</taxon>
        <taxon>Fungi</taxon>
        <taxon>Dikarya</taxon>
        <taxon>Basidiomycota</taxon>
        <taxon>Agaricomycotina</taxon>
        <taxon>Agaricomycetes</taxon>
        <taxon>Agaricomycetidae</taxon>
        <taxon>Agaricales</taxon>
        <taxon>Marasmiineae</taxon>
        <taxon>Physalacriaceae</taxon>
        <taxon>Armillaria</taxon>
    </lineage>
</organism>
<accession>A0AA39P9T0</accession>
<sequence>MQNRIPEDCLGLENPRLDDPASLWCRYHAFYIGQILLPRGIRRTSHGLPVYNDVVGWRATVCLRPPRGIHLEDSVTSPYVVFTEALVTLFSRDGVYGAICERLRLKCNKNGVLSGYKGPFMVDDHQIMVEEVAKHLNNCGVTVRFAEEYILPFMMEMKRQREQG</sequence>
<evidence type="ECO:0000313" key="2">
    <source>
        <dbReference type="Proteomes" id="UP001175227"/>
    </source>
</evidence>
<gene>
    <name evidence="1" type="ORF">IW261DRAFT_1476990</name>
</gene>
<reference evidence="1" key="1">
    <citation type="submission" date="2023-06" db="EMBL/GenBank/DDBJ databases">
        <authorList>
            <consortium name="Lawrence Berkeley National Laboratory"/>
            <person name="Ahrendt S."/>
            <person name="Sahu N."/>
            <person name="Indic B."/>
            <person name="Wong-Bajracharya J."/>
            <person name="Merenyi Z."/>
            <person name="Ke H.-M."/>
            <person name="Monk M."/>
            <person name="Kocsube S."/>
            <person name="Drula E."/>
            <person name="Lipzen A."/>
            <person name="Balint B."/>
            <person name="Henrissat B."/>
            <person name="Andreopoulos B."/>
            <person name="Martin F.M."/>
            <person name="Harder C.B."/>
            <person name="Rigling D."/>
            <person name="Ford K.L."/>
            <person name="Foster G.D."/>
            <person name="Pangilinan J."/>
            <person name="Papanicolaou A."/>
            <person name="Barry K."/>
            <person name="LaButti K."/>
            <person name="Viragh M."/>
            <person name="Koriabine M."/>
            <person name="Yan M."/>
            <person name="Riley R."/>
            <person name="Champramary S."/>
            <person name="Plett K.L."/>
            <person name="Tsai I.J."/>
            <person name="Slot J."/>
            <person name="Sipos G."/>
            <person name="Plett J."/>
            <person name="Nagy L.G."/>
            <person name="Grigoriev I.V."/>
        </authorList>
    </citation>
    <scope>NUCLEOTIDE SEQUENCE</scope>
    <source>
        <strain evidence="1">ICMP 16352</strain>
    </source>
</reference>
<dbReference type="Proteomes" id="UP001175227">
    <property type="component" value="Unassembled WGS sequence"/>
</dbReference>
<keyword evidence="2" id="KW-1185">Reference proteome</keyword>
<comment type="caution">
    <text evidence="1">The sequence shown here is derived from an EMBL/GenBank/DDBJ whole genome shotgun (WGS) entry which is preliminary data.</text>
</comment>
<dbReference type="AlphaFoldDB" id="A0AA39P9T0"/>
<proteinExistence type="predicted"/>
<dbReference type="EMBL" id="JAUEPR010000010">
    <property type="protein sequence ID" value="KAK0480258.1"/>
    <property type="molecule type" value="Genomic_DNA"/>
</dbReference>
<protein>
    <submittedName>
        <fullName evidence="1">Uncharacterized protein</fullName>
    </submittedName>
</protein>
<evidence type="ECO:0000313" key="1">
    <source>
        <dbReference type="EMBL" id="KAK0480258.1"/>
    </source>
</evidence>
<name>A0AA39P9T0_9AGAR</name>